<protein>
    <submittedName>
        <fullName evidence="2">Uncharacterized protein</fullName>
    </submittedName>
</protein>
<dbReference type="AlphaFoldDB" id="A0AA44WP35"/>
<feature type="compositionally biased region" description="Basic and acidic residues" evidence="1">
    <location>
        <begin position="65"/>
        <end position="74"/>
    </location>
</feature>
<evidence type="ECO:0000313" key="2">
    <source>
        <dbReference type="EMBL" id="PNH35009.1"/>
    </source>
</evidence>
<name>A0AA44WP35_VERDA</name>
<accession>A0AA44WP35</accession>
<evidence type="ECO:0000256" key="1">
    <source>
        <dbReference type="SAM" id="MobiDB-lite"/>
    </source>
</evidence>
<gene>
    <name evidence="2" type="ORF">BJF96_g1928</name>
</gene>
<organism evidence="2 3">
    <name type="scientific">Verticillium dahliae</name>
    <name type="common">Verticillium wilt</name>
    <dbReference type="NCBI Taxonomy" id="27337"/>
    <lineage>
        <taxon>Eukaryota</taxon>
        <taxon>Fungi</taxon>
        <taxon>Dikarya</taxon>
        <taxon>Ascomycota</taxon>
        <taxon>Pezizomycotina</taxon>
        <taxon>Sordariomycetes</taxon>
        <taxon>Hypocreomycetidae</taxon>
        <taxon>Glomerellales</taxon>
        <taxon>Plectosphaerellaceae</taxon>
        <taxon>Verticillium</taxon>
    </lineage>
</organism>
<proteinExistence type="predicted"/>
<sequence>MPNSKVRSTLYFQNASGNANATPRGNHYSTSFFDVSANKLCCPRHVCPTFLSREAVGDSNGNIDRPPETVETARNHYSPKASPV</sequence>
<reference evidence="2 3" key="1">
    <citation type="submission" date="2017-12" db="EMBL/GenBank/DDBJ databases">
        <title>Comparative genomics yields insights into virulence evolution of Verticillium dahliae.</title>
        <authorList>
            <person name="Fan R."/>
            <person name="Armitage A.D."/>
            <person name="Cascant-Lopez E."/>
            <person name="Sobczyk M."/>
            <person name="Cockerton H.M."/>
            <person name="Harrison R.J."/>
        </authorList>
    </citation>
    <scope>NUCLEOTIDE SEQUENCE [LARGE SCALE GENOMIC DNA]</scope>
    <source>
        <strain evidence="2 3">12008</strain>
    </source>
</reference>
<feature type="region of interest" description="Disordered" evidence="1">
    <location>
        <begin position="55"/>
        <end position="84"/>
    </location>
</feature>
<dbReference type="EMBL" id="MPSH01000004">
    <property type="protein sequence ID" value="PNH35009.1"/>
    <property type="molecule type" value="Genomic_DNA"/>
</dbReference>
<comment type="caution">
    <text evidence="2">The sequence shown here is derived from an EMBL/GenBank/DDBJ whole genome shotgun (WGS) entry which is preliminary data.</text>
</comment>
<dbReference type="Proteomes" id="UP000236305">
    <property type="component" value="Unassembled WGS sequence"/>
</dbReference>
<evidence type="ECO:0000313" key="3">
    <source>
        <dbReference type="Proteomes" id="UP000236305"/>
    </source>
</evidence>